<evidence type="ECO:0000313" key="4">
    <source>
        <dbReference type="Proteomes" id="UP000065641"/>
    </source>
</evidence>
<dbReference type="AlphaFoldDB" id="A0A0S2KDZ1"/>
<sequence length="442" mass="48688" precursor="true">MLISQRTSAFKKWLNTSALTLALSALSLSAWSHDTSWPVEADGASAAGFSQATIDRLDAAMEKIVSDNDVAGMVWLLAKDGKVATYETAGYASIEDNRPMTKDTLFRIYSMTKPVTGVALMMLHEQGLWDFDDPVSKFVPEFENLQVMVSYDESGAMQLEPLTRQPTMRELLNHSAGFGYGLGGNDPVNEAFRDKGVLASSDLNELIDKVADIPLLYQPGEQWVYSIAVDIQGYIVEKLSGMPFGEFLDQKIFNPLGMHDTAFYVKAEDKHRFADVYRWEASQGKLMRNEERPDRPSYLDSTRLESGGGGLVSSTHDYARFLQMLVNGGELDGRRILGPQSVDMMRSNTLRDGLLLRGTDTRPGQAGQGFGVDFAVIFDPVAAGSVQGEGTYYWSGAAGTWFWIDPVHDMYFIGMIQAQGGTRPGAANMRGIAVDIIYEGLK</sequence>
<dbReference type="PANTHER" id="PTHR43283:SF3">
    <property type="entry name" value="BETA-LACTAMASE FAMILY PROTEIN (AFU_ORTHOLOGUE AFUA_5G07500)"/>
    <property type="match status" value="1"/>
</dbReference>
<evidence type="ECO:0000259" key="2">
    <source>
        <dbReference type="Pfam" id="PF00144"/>
    </source>
</evidence>
<dbReference type="Pfam" id="PF00144">
    <property type="entry name" value="Beta-lactamase"/>
    <property type="match status" value="1"/>
</dbReference>
<feature type="chain" id="PRO_5006601687" evidence="1">
    <location>
        <begin position="33"/>
        <end position="442"/>
    </location>
</feature>
<dbReference type="KEGG" id="pspi:PS2015_1887"/>
<protein>
    <submittedName>
        <fullName evidence="3">Carboxylesterase</fullName>
    </submittedName>
</protein>
<accession>A0A0S2KDZ1</accession>
<evidence type="ECO:0000313" key="3">
    <source>
        <dbReference type="EMBL" id="ALO46534.1"/>
    </source>
</evidence>
<feature type="signal peptide" evidence="1">
    <location>
        <begin position="1"/>
        <end position="32"/>
    </location>
</feature>
<dbReference type="InterPro" id="IPR001466">
    <property type="entry name" value="Beta-lactam-related"/>
</dbReference>
<evidence type="ECO:0000256" key="1">
    <source>
        <dbReference type="SAM" id="SignalP"/>
    </source>
</evidence>
<organism evidence="3 4">
    <name type="scientific">Pseudohongiella spirulinae</name>
    <dbReference type="NCBI Taxonomy" id="1249552"/>
    <lineage>
        <taxon>Bacteria</taxon>
        <taxon>Pseudomonadati</taxon>
        <taxon>Pseudomonadota</taxon>
        <taxon>Gammaproteobacteria</taxon>
        <taxon>Pseudomonadales</taxon>
        <taxon>Pseudohongiellaceae</taxon>
        <taxon>Pseudohongiella</taxon>
    </lineage>
</organism>
<keyword evidence="1" id="KW-0732">Signal</keyword>
<dbReference type="RefSeq" id="WP_058021989.1">
    <property type="nucleotide sequence ID" value="NZ_CP013189.1"/>
</dbReference>
<dbReference type="EMBL" id="CP013189">
    <property type="protein sequence ID" value="ALO46534.1"/>
    <property type="molecule type" value="Genomic_DNA"/>
</dbReference>
<dbReference type="OrthoDB" id="119951at2"/>
<dbReference type="InterPro" id="IPR012338">
    <property type="entry name" value="Beta-lactam/transpept-like"/>
</dbReference>
<gene>
    <name evidence="3" type="ORF">PS2015_1887</name>
</gene>
<keyword evidence="4" id="KW-1185">Reference proteome</keyword>
<feature type="domain" description="Beta-lactamase-related" evidence="2">
    <location>
        <begin position="57"/>
        <end position="428"/>
    </location>
</feature>
<dbReference type="PATRIC" id="fig|1249552.3.peg.1895"/>
<proteinExistence type="predicted"/>
<dbReference type="SUPFAM" id="SSF56601">
    <property type="entry name" value="beta-lactamase/transpeptidase-like"/>
    <property type="match status" value="1"/>
</dbReference>
<name>A0A0S2KDZ1_9GAMM</name>
<dbReference type="InterPro" id="IPR050789">
    <property type="entry name" value="Diverse_Enzym_Activities"/>
</dbReference>
<dbReference type="Proteomes" id="UP000065641">
    <property type="component" value="Chromosome"/>
</dbReference>
<dbReference type="Gene3D" id="3.40.710.10">
    <property type="entry name" value="DD-peptidase/beta-lactamase superfamily"/>
    <property type="match status" value="1"/>
</dbReference>
<dbReference type="PANTHER" id="PTHR43283">
    <property type="entry name" value="BETA-LACTAMASE-RELATED"/>
    <property type="match status" value="1"/>
</dbReference>
<reference evidence="3 4" key="1">
    <citation type="submission" date="2015-11" db="EMBL/GenBank/DDBJ databases">
        <authorList>
            <person name="Zhang Y."/>
            <person name="Guo Z."/>
        </authorList>
    </citation>
    <scope>NUCLEOTIDE SEQUENCE [LARGE SCALE GENOMIC DNA]</scope>
    <source>
        <strain evidence="3 4">KCTC 32221</strain>
    </source>
</reference>